<evidence type="ECO:0000256" key="9">
    <source>
        <dbReference type="PIRSR" id="PIRSR000112-1"/>
    </source>
</evidence>
<dbReference type="GO" id="GO:0046872">
    <property type="term" value="F:metal ion binding"/>
    <property type="evidence" value="ECO:0007669"/>
    <property type="project" value="UniProtKB-KW"/>
</dbReference>
<feature type="binding site" evidence="9">
    <location>
        <position position="281"/>
    </location>
    <ligand>
        <name>glycerol</name>
        <dbReference type="ChEBI" id="CHEBI:17754"/>
    </ligand>
</feature>
<dbReference type="GO" id="GO:0008888">
    <property type="term" value="F:glycerol dehydrogenase (NAD+) activity"/>
    <property type="evidence" value="ECO:0007669"/>
    <property type="project" value="UniProtKB-EC"/>
</dbReference>
<sequence length="377" mass="40364">MKKRECFIMSERIFISPAKYVQGKNAIQNIGEYVKDFGERTVVIADETVWEIAGNDVVDKLKQKNLEAEEIVFNGEASETEINRITDIVTKAGASVVIGVGGGKTLDTAKAVSDEVNGIAVIVPTTASTDAPTSALSVVYSDDGVFEGYRFYKKNPNLVVVDTKIVAGAPPRFLASGIADALATWVEARSVIQAGGDTMAGGTTTIAGQAIAEKCEETLFQYANLAYESVQAKSVTPALESVVEANTLLSGLGFESGGLGAAHAIHNGFTALKGDIHHMTHGEKVAFGTLVQLALEKHDMKEIERYIQLYTSLGLPVTLEDIHLKDASREDIMKVAKAATTEGETIHQAFDVTADDVADAIYAADQYAKAYKEKHAK</sequence>
<dbReference type="InterPro" id="IPR018211">
    <property type="entry name" value="ADH_Fe_CS"/>
</dbReference>
<proteinExistence type="inferred from homology"/>
<dbReference type="Gene3D" id="3.40.50.1970">
    <property type="match status" value="1"/>
</dbReference>
<dbReference type="PROSITE" id="PS00060">
    <property type="entry name" value="ADH_IRON_2"/>
    <property type="match status" value="1"/>
</dbReference>
<accession>A0A0U4FI09</accession>
<dbReference type="PIRSF" id="PIRSF000112">
    <property type="entry name" value="Glycerol_dehydrogenase"/>
    <property type="match status" value="1"/>
</dbReference>
<evidence type="ECO:0000256" key="4">
    <source>
        <dbReference type="ARBA" id="ARBA00023027"/>
    </source>
</evidence>
<feature type="binding site" evidence="11">
    <location>
        <position position="134"/>
    </location>
    <ligand>
        <name>NAD(+)</name>
        <dbReference type="ChEBI" id="CHEBI:57540"/>
    </ligand>
</feature>
<organism evidence="13 14">
    <name type="scientific">Lentibacillus amyloliquefaciens</name>
    <dbReference type="NCBI Taxonomy" id="1472767"/>
    <lineage>
        <taxon>Bacteria</taxon>
        <taxon>Bacillati</taxon>
        <taxon>Bacillota</taxon>
        <taxon>Bacilli</taxon>
        <taxon>Bacillales</taxon>
        <taxon>Bacillaceae</taxon>
        <taxon>Lentibacillus</taxon>
    </lineage>
</organism>
<feature type="binding site" evidence="9">
    <location>
        <position position="263"/>
    </location>
    <ligand>
        <name>glycerol</name>
        <dbReference type="ChEBI" id="CHEBI:17754"/>
    </ligand>
</feature>
<evidence type="ECO:0000256" key="5">
    <source>
        <dbReference type="ARBA" id="ARBA00037918"/>
    </source>
</evidence>
<feature type="binding site" evidence="11">
    <location>
        <begin position="125"/>
        <end position="128"/>
    </location>
    <ligand>
        <name>NAD(+)</name>
        <dbReference type="ChEBI" id="CHEBI:57540"/>
    </ligand>
</feature>
<evidence type="ECO:0000256" key="10">
    <source>
        <dbReference type="PIRSR" id="PIRSR000112-2"/>
    </source>
</evidence>
<evidence type="ECO:0000313" key="14">
    <source>
        <dbReference type="Proteomes" id="UP000050331"/>
    </source>
</evidence>
<evidence type="ECO:0000313" key="13">
    <source>
        <dbReference type="EMBL" id="ALX50173.1"/>
    </source>
</evidence>
<dbReference type="Proteomes" id="UP000050331">
    <property type="component" value="Chromosome"/>
</dbReference>
<protein>
    <recommendedName>
        <fullName evidence="7">Glycerol dehydrogenase</fullName>
        <ecNumber evidence="6">1.1.1.6</ecNumber>
    </recommendedName>
</protein>
<dbReference type="PROSITE" id="PS00913">
    <property type="entry name" value="ADH_IRON_1"/>
    <property type="match status" value="1"/>
</dbReference>
<evidence type="ECO:0000256" key="8">
    <source>
        <dbReference type="ARBA" id="ARBA00049006"/>
    </source>
</evidence>
<keyword evidence="2 9" id="KW-0479">Metal-binding</keyword>
<comment type="cofactor">
    <cofactor evidence="9">
        <name>Zn(2+)</name>
        <dbReference type="ChEBI" id="CHEBI:29105"/>
    </cofactor>
    <text evidence="9">Binds 1 zinc ion per subunit.</text>
</comment>
<feature type="binding site" evidence="11">
    <location>
        <position position="140"/>
    </location>
    <ligand>
        <name>NAD(+)</name>
        <dbReference type="ChEBI" id="CHEBI:57540"/>
    </ligand>
</feature>
<keyword evidence="3" id="KW-0560">Oxidoreductase</keyword>
<feature type="binding site" evidence="9">
    <location>
        <position position="180"/>
    </location>
    <ligand>
        <name>glycerol</name>
        <dbReference type="ChEBI" id="CHEBI:17754"/>
    </ligand>
</feature>
<dbReference type="GO" id="GO:0005829">
    <property type="term" value="C:cytosol"/>
    <property type="evidence" value="ECO:0007669"/>
    <property type="project" value="TreeGrafter"/>
</dbReference>
<dbReference type="InterPro" id="IPR001670">
    <property type="entry name" value="ADH_Fe/GldA"/>
</dbReference>
<dbReference type="EC" id="1.1.1.6" evidence="6"/>
<dbReference type="Pfam" id="PF00465">
    <property type="entry name" value="Fe-ADH"/>
    <property type="match status" value="1"/>
</dbReference>
<feature type="binding site" evidence="11">
    <location>
        <position position="46"/>
    </location>
    <ligand>
        <name>NAD(+)</name>
        <dbReference type="ChEBI" id="CHEBI:57540"/>
    </ligand>
</feature>
<evidence type="ECO:0000256" key="11">
    <source>
        <dbReference type="PIRSR" id="PIRSR000112-3"/>
    </source>
</evidence>
<dbReference type="PANTHER" id="PTHR43616:SF5">
    <property type="entry name" value="GLYCEROL DEHYDROGENASE 1"/>
    <property type="match status" value="1"/>
</dbReference>
<dbReference type="PANTHER" id="PTHR43616">
    <property type="entry name" value="GLYCEROL DEHYDROGENASE"/>
    <property type="match status" value="1"/>
</dbReference>
<comment type="pathway">
    <text evidence="5">Polyol metabolism; glycerol fermentation; glycerone phosphate from glycerol (oxidative route): step 1/2.</text>
</comment>
<dbReference type="KEGG" id="lao:AOX59_17280"/>
<keyword evidence="14" id="KW-1185">Reference proteome</keyword>
<dbReference type="AlphaFoldDB" id="A0A0U4FI09"/>
<dbReference type="EMBL" id="CP013862">
    <property type="protein sequence ID" value="ALX50173.1"/>
    <property type="molecule type" value="Genomic_DNA"/>
</dbReference>
<comment type="catalytic activity">
    <reaction evidence="8">
        <text>glycerol + NAD(+) = dihydroxyacetone + NADH + H(+)</text>
        <dbReference type="Rhea" id="RHEA:13769"/>
        <dbReference type="ChEBI" id="CHEBI:15378"/>
        <dbReference type="ChEBI" id="CHEBI:16016"/>
        <dbReference type="ChEBI" id="CHEBI:17754"/>
        <dbReference type="ChEBI" id="CHEBI:57540"/>
        <dbReference type="ChEBI" id="CHEBI:57945"/>
        <dbReference type="EC" id="1.1.1.6"/>
    </reaction>
</comment>
<keyword evidence="9" id="KW-0862">Zinc</keyword>
<reference evidence="13 14" key="1">
    <citation type="submission" date="2016-01" db="EMBL/GenBank/DDBJ databases">
        <title>Complete genome sequence of strain Lentibacillus amyloliquefaciens LAM0015T isolated from saline sediment.</title>
        <authorList>
            <person name="Wang J.-L."/>
            <person name="He M.-X."/>
        </authorList>
    </citation>
    <scope>NUCLEOTIDE SEQUENCE [LARGE SCALE GENOMIC DNA]</scope>
    <source>
        <strain evidence="13 14">LAM0015</strain>
    </source>
</reference>
<dbReference type="NCBIfam" id="NF006941">
    <property type="entry name" value="PRK09423.1"/>
    <property type="match status" value="1"/>
</dbReference>
<dbReference type="OrthoDB" id="5198708at2"/>
<evidence type="ECO:0000256" key="6">
    <source>
        <dbReference type="ARBA" id="ARBA00039147"/>
    </source>
</evidence>
<dbReference type="STRING" id="1472767.AOX59_17280"/>
<keyword evidence="4 11" id="KW-0520">NAD</keyword>
<dbReference type="InterPro" id="IPR016205">
    <property type="entry name" value="Glycerol_DH"/>
</dbReference>
<dbReference type="Gene3D" id="1.20.1090.10">
    <property type="entry name" value="Dehydroquinate synthase-like - alpha domain"/>
    <property type="match status" value="1"/>
</dbReference>
<comment type="similarity">
    <text evidence="1">Belongs to the iron-containing alcohol dehydrogenase family.</text>
</comment>
<evidence type="ECO:0000259" key="12">
    <source>
        <dbReference type="Pfam" id="PF00465"/>
    </source>
</evidence>
<name>A0A0U4FI09_9BACI</name>
<feature type="domain" description="Alcohol dehydrogenase iron-type/glycerol dehydrogenase GldA" evidence="12">
    <location>
        <begin position="17"/>
        <end position="163"/>
    </location>
</feature>
<evidence type="ECO:0000256" key="7">
    <source>
        <dbReference type="ARBA" id="ARBA00040132"/>
    </source>
</evidence>
<evidence type="ECO:0000256" key="1">
    <source>
        <dbReference type="ARBA" id="ARBA00007358"/>
    </source>
</evidence>
<dbReference type="SUPFAM" id="SSF56796">
    <property type="entry name" value="Dehydroquinate synthase-like"/>
    <property type="match status" value="1"/>
</dbReference>
<evidence type="ECO:0000256" key="3">
    <source>
        <dbReference type="ARBA" id="ARBA00023002"/>
    </source>
</evidence>
<dbReference type="CDD" id="cd08170">
    <property type="entry name" value="GlyDH"/>
    <property type="match status" value="1"/>
</dbReference>
<feature type="binding site" evidence="10">
    <location>
        <position position="130"/>
    </location>
    <ligand>
        <name>glycerol</name>
        <dbReference type="ChEBI" id="CHEBI:17754"/>
    </ligand>
</feature>
<feature type="binding site" evidence="11">
    <location>
        <begin position="103"/>
        <end position="107"/>
    </location>
    <ligand>
        <name>NAD(+)</name>
        <dbReference type="ChEBI" id="CHEBI:57540"/>
    </ligand>
</feature>
<gene>
    <name evidence="13" type="ORF">AOX59_17280</name>
</gene>
<evidence type="ECO:0000256" key="2">
    <source>
        <dbReference type="ARBA" id="ARBA00022723"/>
    </source>
</evidence>
<feature type="binding site" evidence="11">
    <location>
        <position position="136"/>
    </location>
    <ligand>
        <name>NAD(+)</name>
        <dbReference type="ChEBI" id="CHEBI:57540"/>
    </ligand>
</feature>